<dbReference type="Proteomes" id="UP000193467">
    <property type="component" value="Unassembled WGS sequence"/>
</dbReference>
<dbReference type="OrthoDB" id="338816at2759"/>
<feature type="domain" description="TRIP4/RQT4 C2HC5-type zinc finger" evidence="2">
    <location>
        <begin position="147"/>
        <end position="195"/>
    </location>
</feature>
<comment type="caution">
    <text evidence="3">The sequence shown here is derived from an EMBL/GenBank/DDBJ whole genome shotgun (WGS) entry which is preliminary data.</text>
</comment>
<dbReference type="AlphaFoldDB" id="A0A1Y2ECX1"/>
<sequence>MVTTLASLLSLDAPTVKEQILPYMTTLRSASEVESYLDTLLPPGPPSQAFIRNYLSLRFPPPPPPPGSPAATPPAVSRSTTPQLPPPVPEPTRKPSPAPSTSTSRARKGEDPAQAVVDLSEAASVEMLQVDRALRSLTSKSKSSAVKGCFCQARLHPLSSYIPLCPSCALVLCTLNAPISPCPSCLHAPLLPSSSITSHIASLQSQRSAIIERETRRVEREREEEERERRAIRFPGLGDPSARLPGQGAGGRRGYADLVGGGAGGIEERIERGYRE</sequence>
<reference evidence="3 4" key="1">
    <citation type="submission" date="2016-07" db="EMBL/GenBank/DDBJ databases">
        <title>Pervasive Adenine N6-methylation of Active Genes in Fungi.</title>
        <authorList>
            <consortium name="DOE Joint Genome Institute"/>
            <person name="Mondo S.J."/>
            <person name="Dannebaum R.O."/>
            <person name="Kuo R.C."/>
            <person name="Labutti K."/>
            <person name="Haridas S."/>
            <person name="Kuo A."/>
            <person name="Salamov A."/>
            <person name="Ahrendt S.R."/>
            <person name="Lipzen A."/>
            <person name="Sullivan W."/>
            <person name="Andreopoulos W.B."/>
            <person name="Clum A."/>
            <person name="Lindquist E."/>
            <person name="Daum C."/>
            <person name="Ramamoorthy G.K."/>
            <person name="Gryganskyi A."/>
            <person name="Culley D."/>
            <person name="Magnuson J.K."/>
            <person name="James T.Y."/>
            <person name="O'Malley M.A."/>
            <person name="Stajich J.E."/>
            <person name="Spatafora J.W."/>
            <person name="Visel A."/>
            <person name="Grigoriev I.V."/>
        </authorList>
    </citation>
    <scope>NUCLEOTIDE SEQUENCE [LARGE SCALE GENOMIC DNA]</scope>
    <source>
        <strain evidence="3 4">62-1032</strain>
    </source>
</reference>
<proteinExistence type="predicted"/>
<dbReference type="GO" id="GO:0008270">
    <property type="term" value="F:zinc ion binding"/>
    <property type="evidence" value="ECO:0007669"/>
    <property type="project" value="InterPro"/>
</dbReference>
<dbReference type="InterPro" id="IPR009349">
    <property type="entry name" value="TRIP4/RQT4_C2HC5_Znf"/>
</dbReference>
<dbReference type="Pfam" id="PF06221">
    <property type="entry name" value="zf-C2HC5"/>
    <property type="match status" value="1"/>
</dbReference>
<keyword evidence="4" id="KW-1185">Reference proteome</keyword>
<protein>
    <recommendedName>
        <fullName evidence="2">TRIP4/RQT4 C2HC5-type zinc finger domain-containing protein</fullName>
    </recommendedName>
</protein>
<feature type="compositionally biased region" description="Gly residues" evidence="1">
    <location>
        <begin position="247"/>
        <end position="258"/>
    </location>
</feature>
<feature type="region of interest" description="Disordered" evidence="1">
    <location>
        <begin position="219"/>
        <end position="258"/>
    </location>
</feature>
<evidence type="ECO:0000313" key="4">
    <source>
        <dbReference type="Proteomes" id="UP000193467"/>
    </source>
</evidence>
<dbReference type="GO" id="GO:0072344">
    <property type="term" value="P:rescue of stalled ribosome"/>
    <property type="evidence" value="ECO:0007669"/>
    <property type="project" value="InterPro"/>
</dbReference>
<dbReference type="InParanoid" id="A0A1Y2ECX1"/>
<evidence type="ECO:0000313" key="3">
    <source>
        <dbReference type="EMBL" id="ORY69433.1"/>
    </source>
</evidence>
<feature type="compositionally biased region" description="Basic and acidic residues" evidence="1">
    <location>
        <begin position="219"/>
        <end position="231"/>
    </location>
</feature>
<dbReference type="GO" id="GO:0005634">
    <property type="term" value="C:nucleus"/>
    <property type="evidence" value="ECO:0007669"/>
    <property type="project" value="InterPro"/>
</dbReference>
<accession>A0A1Y2ECX1</accession>
<gene>
    <name evidence="3" type="ORF">BCR35DRAFT_269698</name>
</gene>
<dbReference type="STRING" id="106004.A0A1Y2ECX1"/>
<evidence type="ECO:0000259" key="2">
    <source>
        <dbReference type="Pfam" id="PF06221"/>
    </source>
</evidence>
<feature type="region of interest" description="Disordered" evidence="1">
    <location>
        <begin position="55"/>
        <end position="113"/>
    </location>
</feature>
<organism evidence="3 4">
    <name type="scientific">Leucosporidium creatinivorum</name>
    <dbReference type="NCBI Taxonomy" id="106004"/>
    <lineage>
        <taxon>Eukaryota</taxon>
        <taxon>Fungi</taxon>
        <taxon>Dikarya</taxon>
        <taxon>Basidiomycota</taxon>
        <taxon>Pucciniomycotina</taxon>
        <taxon>Microbotryomycetes</taxon>
        <taxon>Leucosporidiales</taxon>
        <taxon>Leucosporidium</taxon>
    </lineage>
</organism>
<dbReference type="EMBL" id="MCGR01000056">
    <property type="protein sequence ID" value="ORY69433.1"/>
    <property type="molecule type" value="Genomic_DNA"/>
</dbReference>
<name>A0A1Y2ECX1_9BASI</name>
<dbReference type="GO" id="GO:0180022">
    <property type="term" value="C:RQC-trigger complex"/>
    <property type="evidence" value="ECO:0007669"/>
    <property type="project" value="InterPro"/>
</dbReference>
<feature type="compositionally biased region" description="Pro residues" evidence="1">
    <location>
        <begin position="59"/>
        <end position="72"/>
    </location>
</feature>
<evidence type="ECO:0000256" key="1">
    <source>
        <dbReference type="SAM" id="MobiDB-lite"/>
    </source>
</evidence>
<feature type="non-terminal residue" evidence="3">
    <location>
        <position position="276"/>
    </location>
</feature>
<feature type="compositionally biased region" description="Pro residues" evidence="1">
    <location>
        <begin position="83"/>
        <end position="98"/>
    </location>
</feature>